<evidence type="ECO:0000313" key="2">
    <source>
        <dbReference type="Proteomes" id="UP000231503"/>
    </source>
</evidence>
<sequence>MDILAELFSSEHLIKIMRLFLLNPEEVFDAFDISERSKVVPRKARYEINLLKKIGFIMQGVRESEIVLRSQSKKGRRARKKKIKGWQLNPLFPFLRPLKNLLLNAAPIPRDQLLRRIRGTGTIKLVVLTGFFLDSEEGSDSRIDILIVGDNIKKTKLERVMRAIEAKVGKELNYATLNSKEFTYRVGMYDKFIRDIFDYPHETIYDKIGL</sequence>
<gene>
    <name evidence="1" type="ORF">COU47_01320</name>
</gene>
<proteinExistence type="predicted"/>
<comment type="caution">
    <text evidence="1">The sequence shown here is derived from an EMBL/GenBank/DDBJ whole genome shotgun (WGS) entry which is preliminary data.</text>
</comment>
<reference evidence="2" key="1">
    <citation type="submission" date="2017-09" db="EMBL/GenBank/DDBJ databases">
        <title>Depth-based differentiation of microbial function through sediment-hosted aquifers and enrichment of novel symbionts in the deep terrestrial subsurface.</title>
        <authorList>
            <person name="Probst A.J."/>
            <person name="Ladd B."/>
            <person name="Jarett J.K."/>
            <person name="Geller-Mcgrath D.E."/>
            <person name="Sieber C.M.K."/>
            <person name="Emerson J.B."/>
            <person name="Anantharaman K."/>
            <person name="Thomas B.C."/>
            <person name="Malmstrom R."/>
            <person name="Stieglmeier M."/>
            <person name="Klingl A."/>
            <person name="Woyke T."/>
            <person name="Ryan C.M."/>
            <person name="Banfield J.F."/>
        </authorList>
    </citation>
    <scope>NUCLEOTIDE SEQUENCE [LARGE SCALE GENOMIC DNA]</scope>
</reference>
<organism evidence="1 2">
    <name type="scientific">Candidatus Niyogibacteria bacterium CG10_big_fil_rev_8_21_14_0_10_46_36</name>
    <dbReference type="NCBI Taxonomy" id="1974726"/>
    <lineage>
        <taxon>Bacteria</taxon>
        <taxon>Candidatus Niyogiibacteriota</taxon>
    </lineage>
</organism>
<dbReference type="EMBL" id="PFCO01000003">
    <property type="protein sequence ID" value="PIR69707.1"/>
    <property type="molecule type" value="Genomic_DNA"/>
</dbReference>
<name>A0A2H0TDT5_9BACT</name>
<dbReference type="Proteomes" id="UP000231503">
    <property type="component" value="Unassembled WGS sequence"/>
</dbReference>
<protein>
    <recommendedName>
        <fullName evidence="3">Transcriptional regulator</fullName>
    </recommendedName>
</protein>
<dbReference type="AlphaFoldDB" id="A0A2H0TDT5"/>
<evidence type="ECO:0008006" key="3">
    <source>
        <dbReference type="Google" id="ProtNLM"/>
    </source>
</evidence>
<evidence type="ECO:0000313" key="1">
    <source>
        <dbReference type="EMBL" id="PIR69707.1"/>
    </source>
</evidence>
<accession>A0A2H0TDT5</accession>